<gene>
    <name evidence="1" type="ORF">B7P34_04855</name>
</gene>
<sequence>MRPAAYSLRRLGLHNTPGPLLTVDHMEAIPLGATGDRFTFIFYCGQLTDSEAAALLASPLPDDVTELTFLNPIYLHPSLSPYDRRCLDAALAALRDKTGTPYLRNGIRSTRPLHLPT</sequence>
<comment type="caution">
    <text evidence="1">The sequence shown here is derived from an EMBL/GenBank/DDBJ whole genome shotgun (WGS) entry which is preliminary data.</text>
</comment>
<evidence type="ECO:0000313" key="2">
    <source>
        <dbReference type="Proteomes" id="UP000242427"/>
    </source>
</evidence>
<dbReference type="Proteomes" id="UP000242427">
    <property type="component" value="Unassembled WGS sequence"/>
</dbReference>
<dbReference type="AlphaFoldDB" id="A0A9X7PJ67"/>
<proteinExistence type="predicted"/>
<reference evidence="1 2" key="1">
    <citation type="submission" date="2018-03" db="EMBL/GenBank/DDBJ databases">
        <title>Chitinolytic properties of Streptosporangium nondiastaticum TBG75A20.</title>
        <authorList>
            <person name="Gayathri V."/>
            <person name="Shiburaj S."/>
        </authorList>
    </citation>
    <scope>NUCLEOTIDE SEQUENCE [LARGE SCALE GENOMIC DNA]</scope>
    <source>
        <strain evidence="1 2">TBG75A20</strain>
    </source>
</reference>
<evidence type="ECO:0000313" key="1">
    <source>
        <dbReference type="EMBL" id="PSJ29842.1"/>
    </source>
</evidence>
<dbReference type="EMBL" id="PXWG01000006">
    <property type="protein sequence ID" value="PSJ29842.1"/>
    <property type="molecule type" value="Genomic_DNA"/>
</dbReference>
<accession>A0A9X7PJ67</accession>
<protein>
    <submittedName>
        <fullName evidence="1">Uncharacterized protein</fullName>
    </submittedName>
</protein>
<keyword evidence="2" id="KW-1185">Reference proteome</keyword>
<name>A0A9X7PJ67_9ACTN</name>
<organism evidence="1 2">
    <name type="scientific">Streptosporangium nondiastaticum</name>
    <dbReference type="NCBI Taxonomy" id="35764"/>
    <lineage>
        <taxon>Bacteria</taxon>
        <taxon>Bacillati</taxon>
        <taxon>Actinomycetota</taxon>
        <taxon>Actinomycetes</taxon>
        <taxon>Streptosporangiales</taxon>
        <taxon>Streptosporangiaceae</taxon>
        <taxon>Streptosporangium</taxon>
    </lineage>
</organism>